<dbReference type="AlphaFoldDB" id="A0A804PT93"/>
<reference evidence="2" key="2">
    <citation type="submission" date="2019-07" db="EMBL/GenBank/DDBJ databases">
        <authorList>
            <person name="Seetharam A."/>
            <person name="Woodhouse M."/>
            <person name="Cannon E."/>
        </authorList>
    </citation>
    <scope>NUCLEOTIDE SEQUENCE [LARGE SCALE GENOMIC DNA]</scope>
    <source>
        <strain evidence="2">cv. B73</strain>
    </source>
</reference>
<feature type="region of interest" description="Disordered" evidence="1">
    <location>
        <begin position="83"/>
        <end position="105"/>
    </location>
</feature>
<evidence type="ECO:0000313" key="2">
    <source>
        <dbReference type="EnsemblPlants" id="Zm00001eb268100_P001"/>
    </source>
</evidence>
<evidence type="ECO:0000313" key="3">
    <source>
        <dbReference type="Proteomes" id="UP000007305"/>
    </source>
</evidence>
<dbReference type="InParanoid" id="A0A804PT93"/>
<dbReference type="Proteomes" id="UP000007305">
    <property type="component" value="Chromosome 6"/>
</dbReference>
<keyword evidence="3" id="KW-1185">Reference proteome</keyword>
<reference evidence="3" key="1">
    <citation type="journal article" date="2009" name="Science">
        <title>The B73 maize genome: complexity, diversity, and dynamics.</title>
        <authorList>
            <person name="Schnable P.S."/>
            <person name="Ware D."/>
            <person name="Fulton R.S."/>
            <person name="Stein J.C."/>
            <person name="Wei F."/>
            <person name="Pasternak S."/>
            <person name="Liang C."/>
            <person name="Zhang J."/>
            <person name="Fulton L."/>
            <person name="Graves T.A."/>
            <person name="Minx P."/>
            <person name="Reily A.D."/>
            <person name="Courtney L."/>
            <person name="Kruchowski S.S."/>
            <person name="Tomlinson C."/>
            <person name="Strong C."/>
            <person name="Delehaunty K."/>
            <person name="Fronick C."/>
            <person name="Courtney B."/>
            <person name="Rock S.M."/>
            <person name="Belter E."/>
            <person name="Du F."/>
            <person name="Kim K."/>
            <person name="Abbott R.M."/>
            <person name="Cotton M."/>
            <person name="Levy A."/>
            <person name="Marchetto P."/>
            <person name="Ochoa K."/>
            <person name="Jackson S.M."/>
            <person name="Gillam B."/>
            <person name="Chen W."/>
            <person name="Yan L."/>
            <person name="Higginbotham J."/>
            <person name="Cardenas M."/>
            <person name="Waligorski J."/>
            <person name="Applebaum E."/>
            <person name="Phelps L."/>
            <person name="Falcone J."/>
            <person name="Kanchi K."/>
            <person name="Thane T."/>
            <person name="Scimone A."/>
            <person name="Thane N."/>
            <person name="Henke J."/>
            <person name="Wang T."/>
            <person name="Ruppert J."/>
            <person name="Shah N."/>
            <person name="Rotter K."/>
            <person name="Hodges J."/>
            <person name="Ingenthron E."/>
            <person name="Cordes M."/>
            <person name="Kohlberg S."/>
            <person name="Sgro J."/>
            <person name="Delgado B."/>
            <person name="Mead K."/>
            <person name="Chinwalla A."/>
            <person name="Leonard S."/>
            <person name="Crouse K."/>
            <person name="Collura K."/>
            <person name="Kudrna D."/>
            <person name="Currie J."/>
            <person name="He R."/>
            <person name="Angelova A."/>
            <person name="Rajasekar S."/>
            <person name="Mueller T."/>
            <person name="Lomeli R."/>
            <person name="Scara G."/>
            <person name="Ko A."/>
            <person name="Delaney K."/>
            <person name="Wissotski M."/>
            <person name="Lopez G."/>
            <person name="Campos D."/>
            <person name="Braidotti M."/>
            <person name="Ashley E."/>
            <person name="Golser W."/>
            <person name="Kim H."/>
            <person name="Lee S."/>
            <person name="Lin J."/>
            <person name="Dujmic Z."/>
            <person name="Kim W."/>
            <person name="Talag J."/>
            <person name="Zuccolo A."/>
            <person name="Fan C."/>
            <person name="Sebastian A."/>
            <person name="Kramer M."/>
            <person name="Spiegel L."/>
            <person name="Nascimento L."/>
            <person name="Zutavern T."/>
            <person name="Miller B."/>
            <person name="Ambroise C."/>
            <person name="Muller S."/>
            <person name="Spooner W."/>
            <person name="Narechania A."/>
            <person name="Ren L."/>
            <person name="Wei S."/>
            <person name="Kumari S."/>
            <person name="Faga B."/>
            <person name="Levy M.J."/>
            <person name="McMahan L."/>
            <person name="Van Buren P."/>
            <person name="Vaughn M.W."/>
            <person name="Ying K."/>
            <person name="Yeh C.-T."/>
            <person name="Emrich S.J."/>
            <person name="Jia Y."/>
            <person name="Kalyanaraman A."/>
            <person name="Hsia A.-P."/>
            <person name="Barbazuk W.B."/>
            <person name="Baucom R.S."/>
            <person name="Brutnell T.P."/>
            <person name="Carpita N.C."/>
            <person name="Chaparro C."/>
            <person name="Chia J.-M."/>
            <person name="Deragon J.-M."/>
            <person name="Estill J.C."/>
            <person name="Fu Y."/>
            <person name="Jeddeloh J.A."/>
            <person name="Han Y."/>
            <person name="Lee H."/>
            <person name="Li P."/>
            <person name="Lisch D.R."/>
            <person name="Liu S."/>
            <person name="Liu Z."/>
            <person name="Nagel D.H."/>
            <person name="McCann M.C."/>
            <person name="SanMiguel P."/>
            <person name="Myers A.M."/>
            <person name="Nettleton D."/>
            <person name="Nguyen J."/>
            <person name="Penning B.W."/>
            <person name="Ponnala L."/>
            <person name="Schneider K.L."/>
            <person name="Schwartz D.C."/>
            <person name="Sharma A."/>
            <person name="Soderlund C."/>
            <person name="Springer N.M."/>
            <person name="Sun Q."/>
            <person name="Wang H."/>
            <person name="Waterman M."/>
            <person name="Westerman R."/>
            <person name="Wolfgruber T.K."/>
            <person name="Yang L."/>
            <person name="Yu Y."/>
            <person name="Zhang L."/>
            <person name="Zhou S."/>
            <person name="Zhu Q."/>
            <person name="Bennetzen J.L."/>
            <person name="Dawe R.K."/>
            <person name="Jiang J."/>
            <person name="Jiang N."/>
            <person name="Presting G.G."/>
            <person name="Wessler S.R."/>
            <person name="Aluru S."/>
            <person name="Martienssen R.A."/>
            <person name="Clifton S.W."/>
            <person name="McCombie W.R."/>
            <person name="Wing R.A."/>
            <person name="Wilson R.K."/>
        </authorList>
    </citation>
    <scope>NUCLEOTIDE SEQUENCE [LARGE SCALE GENOMIC DNA]</scope>
    <source>
        <strain evidence="3">cv. B73</strain>
    </source>
</reference>
<accession>A0A804PT93</accession>
<dbReference type="Gramene" id="Zm00001eb268100_T001">
    <property type="protein sequence ID" value="Zm00001eb268100_P001"/>
    <property type="gene ID" value="Zm00001eb268100"/>
</dbReference>
<organism evidence="2 3">
    <name type="scientific">Zea mays</name>
    <name type="common">Maize</name>
    <dbReference type="NCBI Taxonomy" id="4577"/>
    <lineage>
        <taxon>Eukaryota</taxon>
        <taxon>Viridiplantae</taxon>
        <taxon>Streptophyta</taxon>
        <taxon>Embryophyta</taxon>
        <taxon>Tracheophyta</taxon>
        <taxon>Spermatophyta</taxon>
        <taxon>Magnoliopsida</taxon>
        <taxon>Liliopsida</taxon>
        <taxon>Poales</taxon>
        <taxon>Poaceae</taxon>
        <taxon>PACMAD clade</taxon>
        <taxon>Panicoideae</taxon>
        <taxon>Andropogonodae</taxon>
        <taxon>Andropogoneae</taxon>
        <taxon>Tripsacinae</taxon>
        <taxon>Zea</taxon>
    </lineage>
</organism>
<proteinExistence type="predicted"/>
<protein>
    <submittedName>
        <fullName evidence="2">Uncharacterized protein</fullName>
    </submittedName>
</protein>
<name>A0A804PT93_MAIZE</name>
<sequence>MLGLRKNSKHPTGITTCCPLASQNSELAARGDVGAAAHNIIFPTGISSNNQGGKIAGGAMDDDELAAAAVLWGREEDALLHPWTGRKKGSQLEQGKQGRPAQRRNRTWLPAAQRSWRTGSTAMEKLCWNFWAPWRKSRGAAPWKELQRAWEERRPAAAVGRKGSCPWRPYSLEEEEEGGGMDAMGKERELPARCRVGGGAKLHACCRGVNREKDGVGEKKLLVAAKKKIGVRVQNSPSPASRRRCVWALRARQLARRPDGQPARRDSHPRPARPGLIAARNLRTQHGSLPSAAVSRPAMAARPTSAQRAQSLPHAHAEQAPTSVLARIPMVVILLSPSLCCSCSSMEEIA</sequence>
<reference evidence="2" key="3">
    <citation type="submission" date="2021-05" db="UniProtKB">
        <authorList>
            <consortium name="EnsemblPlants"/>
        </authorList>
    </citation>
    <scope>IDENTIFICATION</scope>
    <source>
        <strain evidence="2">cv. B73</strain>
    </source>
</reference>
<feature type="compositionally biased region" description="Basic and acidic residues" evidence="1">
    <location>
        <begin position="256"/>
        <end position="269"/>
    </location>
</feature>
<feature type="region of interest" description="Disordered" evidence="1">
    <location>
        <begin position="254"/>
        <end position="319"/>
    </location>
</feature>
<evidence type="ECO:0000256" key="1">
    <source>
        <dbReference type="SAM" id="MobiDB-lite"/>
    </source>
</evidence>
<dbReference type="EnsemblPlants" id="Zm00001eb268100_T001">
    <property type="protein sequence ID" value="Zm00001eb268100_P001"/>
    <property type="gene ID" value="Zm00001eb268100"/>
</dbReference>